<reference evidence="10" key="2">
    <citation type="submission" date="2023-04" db="EMBL/GenBank/DDBJ databases">
        <authorList>
            <person name="Bruccoleri R.E."/>
            <person name="Oakeley E.J."/>
            <person name="Faust A.-M."/>
            <person name="Dessus-Babus S."/>
            <person name="Altorfer M."/>
            <person name="Burckhardt D."/>
            <person name="Oertli M."/>
            <person name="Naumann U."/>
            <person name="Petersen F."/>
            <person name="Wong J."/>
        </authorList>
    </citation>
    <scope>NUCLEOTIDE SEQUENCE</scope>
    <source>
        <strain evidence="10">GSM-AAB239-AS_SAM_17_03QT</strain>
        <tissue evidence="10">Leaf</tissue>
    </source>
</reference>
<evidence type="ECO:0000256" key="1">
    <source>
        <dbReference type="ARBA" id="ARBA00004141"/>
    </source>
</evidence>
<comment type="similarity">
    <text evidence="6">Belongs to the OXA1/ALB3/YidC family.</text>
</comment>
<reference evidence="10" key="1">
    <citation type="journal article" date="2023" name="GigaByte">
        <title>Genome assembly of the bearded iris, Iris pallida Lam.</title>
        <authorList>
            <person name="Bruccoleri R.E."/>
            <person name="Oakeley E.J."/>
            <person name="Faust A.M.E."/>
            <person name="Altorfer M."/>
            <person name="Dessus-Babus S."/>
            <person name="Burckhardt D."/>
            <person name="Oertli M."/>
            <person name="Naumann U."/>
            <person name="Petersen F."/>
            <person name="Wong J."/>
        </authorList>
    </citation>
    <scope>NUCLEOTIDE SEQUENCE</scope>
    <source>
        <strain evidence="10">GSM-AAB239-AS_SAM_17_03QT</strain>
    </source>
</reference>
<dbReference type="GO" id="GO:0032979">
    <property type="term" value="P:protein insertion into mitochondrial inner membrane from matrix"/>
    <property type="evidence" value="ECO:0007669"/>
    <property type="project" value="TreeGrafter"/>
</dbReference>
<feature type="transmembrane region" description="Helical" evidence="8">
    <location>
        <begin position="139"/>
        <end position="157"/>
    </location>
</feature>
<dbReference type="InterPro" id="IPR028055">
    <property type="entry name" value="YidC/Oxa/ALB_C"/>
</dbReference>
<accession>A0AAX6H1E6</accession>
<feature type="transmembrane region" description="Helical" evidence="8">
    <location>
        <begin position="324"/>
        <end position="346"/>
    </location>
</feature>
<evidence type="ECO:0000256" key="5">
    <source>
        <dbReference type="ARBA" id="ARBA00023136"/>
    </source>
</evidence>
<evidence type="ECO:0000256" key="7">
    <source>
        <dbReference type="SAM" id="MobiDB-lite"/>
    </source>
</evidence>
<dbReference type="Pfam" id="PF02096">
    <property type="entry name" value="60KD_IMP"/>
    <property type="match status" value="1"/>
</dbReference>
<keyword evidence="5 8" id="KW-0472">Membrane</keyword>
<keyword evidence="4 8" id="KW-1133">Transmembrane helix</keyword>
<keyword evidence="11" id="KW-1185">Reference proteome</keyword>
<dbReference type="GO" id="GO:0032977">
    <property type="term" value="F:membrane insertase activity"/>
    <property type="evidence" value="ECO:0007669"/>
    <property type="project" value="InterPro"/>
</dbReference>
<feature type="transmembrane region" description="Helical" evidence="8">
    <location>
        <begin position="169"/>
        <end position="188"/>
    </location>
</feature>
<evidence type="ECO:0000256" key="8">
    <source>
        <dbReference type="SAM" id="Phobius"/>
    </source>
</evidence>
<dbReference type="PANTHER" id="PTHR12428">
    <property type="entry name" value="OXA1"/>
    <property type="match status" value="1"/>
</dbReference>
<protein>
    <submittedName>
        <fullName evidence="10">Mitochondrial inner membrane protein OXA1-like</fullName>
    </submittedName>
</protein>
<evidence type="ECO:0000313" key="11">
    <source>
        <dbReference type="Proteomes" id="UP001140949"/>
    </source>
</evidence>
<dbReference type="NCBIfam" id="TIGR03592">
    <property type="entry name" value="yidC_oxa1_cterm"/>
    <property type="match status" value="1"/>
</dbReference>
<comment type="similarity">
    <text evidence="2">Belongs to the OXA1/ALB3/YidC (TC 2.A.9.2) family.</text>
</comment>
<dbReference type="Proteomes" id="UP001140949">
    <property type="component" value="Unassembled WGS sequence"/>
</dbReference>
<organism evidence="10 11">
    <name type="scientific">Iris pallida</name>
    <name type="common">Sweet iris</name>
    <dbReference type="NCBI Taxonomy" id="29817"/>
    <lineage>
        <taxon>Eukaryota</taxon>
        <taxon>Viridiplantae</taxon>
        <taxon>Streptophyta</taxon>
        <taxon>Embryophyta</taxon>
        <taxon>Tracheophyta</taxon>
        <taxon>Spermatophyta</taxon>
        <taxon>Magnoliopsida</taxon>
        <taxon>Liliopsida</taxon>
        <taxon>Asparagales</taxon>
        <taxon>Iridaceae</taxon>
        <taxon>Iridoideae</taxon>
        <taxon>Irideae</taxon>
        <taxon>Iris</taxon>
    </lineage>
</organism>
<feature type="compositionally biased region" description="Polar residues" evidence="7">
    <location>
        <begin position="415"/>
        <end position="426"/>
    </location>
</feature>
<feature type="region of interest" description="Disordered" evidence="7">
    <location>
        <begin position="34"/>
        <end position="53"/>
    </location>
</feature>
<keyword evidence="3 6" id="KW-0812">Transmembrane</keyword>
<feature type="transmembrane region" description="Helical" evidence="8">
    <location>
        <begin position="235"/>
        <end position="259"/>
    </location>
</feature>
<sequence length="442" mass="48319">MAFRRRSLTCASAHFSRHLRPSSSSHHHFLLLDRDRSDPLPPQAPSSRSFSALGHGHGHKAPFFRSSSSSLFFSLPLGAVPFLLRHRDYSSSVSPEGLGEVGFIKEVAENLTEAGPDAAAAASAVADAASVAAPFSGEVVAAAADSFFTIAALQYLIDGVHSFFGVNWWAAIALTTVMIRCLTVPLMLNQMRASVKLAAIRPEMEQLKEEMQNSMDPQNVQESQKKMKALFKKHGVSPFTPLKGIFIQGPIFISFFFAISNMVEKVPSFKNGGAYWFTDLTTPDPLYALPVLTGLAFLTTVELNMQEGMEGNPMAKTMKNFSRVLALVTIPFTASFPKAIFCYWITSNIFSLGYGLVLKHPPVRKFLNLPDIVPQDASSSASQQDISFFRGLKSLTSSASSVPAKVSEPSKSPERASSSAVISQRIRNLEKTVKARKKPKRR</sequence>
<dbReference type="EMBL" id="JANAVB010014598">
    <property type="protein sequence ID" value="KAJ6834295.1"/>
    <property type="molecule type" value="Genomic_DNA"/>
</dbReference>
<evidence type="ECO:0000259" key="9">
    <source>
        <dbReference type="Pfam" id="PF02096"/>
    </source>
</evidence>
<comment type="caution">
    <text evidence="10">The sequence shown here is derived from an EMBL/GenBank/DDBJ whole genome shotgun (WGS) entry which is preliminary data.</text>
</comment>
<feature type="transmembrane region" description="Helical" evidence="8">
    <location>
        <begin position="286"/>
        <end position="303"/>
    </location>
</feature>
<feature type="region of interest" description="Disordered" evidence="7">
    <location>
        <begin position="396"/>
        <end position="442"/>
    </location>
</feature>
<feature type="domain" description="Membrane insertase YidC/Oxa/ALB C-terminal" evidence="9">
    <location>
        <begin position="168"/>
        <end position="358"/>
    </location>
</feature>
<evidence type="ECO:0000256" key="4">
    <source>
        <dbReference type="ARBA" id="ARBA00022989"/>
    </source>
</evidence>
<evidence type="ECO:0000256" key="2">
    <source>
        <dbReference type="ARBA" id="ARBA00010583"/>
    </source>
</evidence>
<evidence type="ECO:0000256" key="3">
    <source>
        <dbReference type="ARBA" id="ARBA00022692"/>
    </source>
</evidence>
<proteinExistence type="inferred from homology"/>
<evidence type="ECO:0000313" key="10">
    <source>
        <dbReference type="EMBL" id="KAJ6834295.1"/>
    </source>
</evidence>
<gene>
    <name evidence="10" type="ORF">M6B38_335525</name>
</gene>
<dbReference type="GO" id="GO:0005743">
    <property type="term" value="C:mitochondrial inner membrane"/>
    <property type="evidence" value="ECO:0007669"/>
    <property type="project" value="TreeGrafter"/>
</dbReference>
<dbReference type="InterPro" id="IPR001708">
    <property type="entry name" value="YidC/ALB3/OXA1/COX18"/>
</dbReference>
<name>A0AAX6H1E6_IRIPA</name>
<dbReference type="PANTHER" id="PTHR12428:SF34">
    <property type="entry name" value="MITOCHONDRIAL INNER MEMBRANE PROTEIN OXA1-LIKE"/>
    <property type="match status" value="1"/>
</dbReference>
<comment type="subcellular location">
    <subcellularLocation>
        <location evidence="1 6">Membrane</location>
        <topology evidence="1 6">Multi-pass membrane protein</topology>
    </subcellularLocation>
</comment>
<evidence type="ECO:0000256" key="6">
    <source>
        <dbReference type="RuleBase" id="RU003945"/>
    </source>
</evidence>
<dbReference type="AlphaFoldDB" id="A0AAX6H1E6"/>
<dbReference type="CDD" id="cd20069">
    <property type="entry name" value="5TM_Oxa1-like"/>
    <property type="match status" value="1"/>
</dbReference>